<reference evidence="1 2" key="1">
    <citation type="journal article" date="2015" name="Appl. Environ. Microbiol.">
        <title>The Enterobacterium Trabulsiella odontotermitis Presents Novel Adaptations Related to Its Association with Fungus-Growing Termites.</title>
        <authorList>
            <person name="Sapountzis P."/>
            <person name="Gruntjes T."/>
            <person name="Otani S."/>
            <person name="Estevez J."/>
            <person name="da Costa R.R."/>
            <person name="Plunkett G.3rd."/>
            <person name="Perna N.T."/>
            <person name="Poulsen M."/>
        </authorList>
    </citation>
    <scope>NUCLEOTIDE SEQUENCE [LARGE SCALE GENOMIC DNA]</scope>
    <source>
        <strain evidence="1 2">12</strain>
    </source>
</reference>
<proteinExistence type="predicted"/>
<accession>A0A0L0GPC9</accession>
<dbReference type="Proteomes" id="UP000037393">
    <property type="component" value="Unassembled WGS sequence"/>
</dbReference>
<dbReference type="PATRIC" id="fig|379893.4.peg.696"/>
<organism evidence="1 2">
    <name type="scientific">Trabulsiella odontotermitis</name>
    <dbReference type="NCBI Taxonomy" id="379893"/>
    <lineage>
        <taxon>Bacteria</taxon>
        <taxon>Pseudomonadati</taxon>
        <taxon>Pseudomonadota</taxon>
        <taxon>Gammaproteobacteria</taxon>
        <taxon>Enterobacterales</taxon>
        <taxon>Enterobacteriaceae</taxon>
        <taxon>Trabulsiella</taxon>
    </lineage>
</organism>
<sequence length="203" mass="24128">MRRVEKNLSALENISNRIKSLGSEQDSDEEISILIKKLDMIVRAEWSKYYEEFFSDLSLANKIISLYRTRGFKASTIINIISVIGNMIKRYGLPPTKDFFELFYELKDQKKINYYVSLYIMQFPQFHQMKDKWEYLLSVPKIAPKNVSERNFYVEIKRIIDSKEIIPSAYKNEVIISIRELVDKEENDFYKNEYLELMSRVAG</sequence>
<dbReference type="OrthoDB" id="9256213at2"/>
<comment type="caution">
    <text evidence="1">The sequence shown here is derived from an EMBL/GenBank/DDBJ whole genome shotgun (WGS) entry which is preliminary data.</text>
</comment>
<gene>
    <name evidence="1" type="ORF">GM31_03400</name>
</gene>
<evidence type="ECO:0000313" key="1">
    <source>
        <dbReference type="EMBL" id="KNC90719.1"/>
    </source>
</evidence>
<evidence type="ECO:0000313" key="2">
    <source>
        <dbReference type="Proteomes" id="UP000037393"/>
    </source>
</evidence>
<dbReference type="RefSeq" id="WP_049857723.1">
    <property type="nucleotide sequence ID" value="NZ_JNGI01000139.1"/>
</dbReference>
<keyword evidence="2" id="KW-1185">Reference proteome</keyword>
<protein>
    <submittedName>
        <fullName evidence="1">Uncharacterized protein</fullName>
    </submittedName>
</protein>
<dbReference type="AlphaFoldDB" id="A0A0L0GPC9"/>
<name>A0A0L0GPC9_9ENTR</name>
<dbReference type="EMBL" id="JNGI01000139">
    <property type="protein sequence ID" value="KNC90719.1"/>
    <property type="molecule type" value="Genomic_DNA"/>
</dbReference>